<reference evidence="1 2" key="1">
    <citation type="journal article" date="2015" name="Genome Biol.">
        <title>Comparative genomics of Steinernema reveals deeply conserved gene regulatory networks.</title>
        <authorList>
            <person name="Dillman A.R."/>
            <person name="Macchietto M."/>
            <person name="Porter C.F."/>
            <person name="Rogers A."/>
            <person name="Williams B."/>
            <person name="Antoshechkin I."/>
            <person name="Lee M.M."/>
            <person name="Goodwin Z."/>
            <person name="Lu X."/>
            <person name="Lewis E.E."/>
            <person name="Goodrich-Blair H."/>
            <person name="Stock S.P."/>
            <person name="Adams B.J."/>
            <person name="Sternberg P.W."/>
            <person name="Mortazavi A."/>
        </authorList>
    </citation>
    <scope>NUCLEOTIDE SEQUENCE [LARGE SCALE GENOMIC DNA]</scope>
    <source>
        <strain evidence="1 2">ALL</strain>
    </source>
</reference>
<dbReference type="EMBL" id="AZBU02000012">
    <property type="protein sequence ID" value="TKR59475.1"/>
    <property type="molecule type" value="Genomic_DNA"/>
</dbReference>
<comment type="caution">
    <text evidence="1">The sequence shown here is derived from an EMBL/GenBank/DDBJ whole genome shotgun (WGS) entry which is preliminary data.</text>
</comment>
<proteinExistence type="predicted"/>
<reference evidence="1 2" key="2">
    <citation type="journal article" date="2019" name="G3 (Bethesda)">
        <title>Hybrid Assembly of the Genome of the Entomopathogenic Nematode Steinernema carpocapsae Identifies the X-Chromosome.</title>
        <authorList>
            <person name="Serra L."/>
            <person name="Macchietto M."/>
            <person name="Macias-Munoz A."/>
            <person name="McGill C.J."/>
            <person name="Rodriguez I.M."/>
            <person name="Rodriguez B."/>
            <person name="Murad R."/>
            <person name="Mortazavi A."/>
        </authorList>
    </citation>
    <scope>NUCLEOTIDE SEQUENCE [LARGE SCALE GENOMIC DNA]</scope>
    <source>
        <strain evidence="1 2">ALL</strain>
    </source>
</reference>
<organism evidence="1 2">
    <name type="scientific">Steinernema carpocapsae</name>
    <name type="common">Entomopathogenic nematode</name>
    <dbReference type="NCBI Taxonomy" id="34508"/>
    <lineage>
        <taxon>Eukaryota</taxon>
        <taxon>Metazoa</taxon>
        <taxon>Ecdysozoa</taxon>
        <taxon>Nematoda</taxon>
        <taxon>Chromadorea</taxon>
        <taxon>Rhabditida</taxon>
        <taxon>Tylenchina</taxon>
        <taxon>Panagrolaimomorpha</taxon>
        <taxon>Strongyloidoidea</taxon>
        <taxon>Steinernematidae</taxon>
        <taxon>Steinernema</taxon>
    </lineage>
</organism>
<gene>
    <name evidence="1" type="ORF">L596_029137</name>
</gene>
<evidence type="ECO:0000313" key="2">
    <source>
        <dbReference type="Proteomes" id="UP000298663"/>
    </source>
</evidence>
<dbReference type="Proteomes" id="UP000298663">
    <property type="component" value="Unassembled WGS sequence"/>
</dbReference>
<accession>A0A4V5ZXE1</accession>
<keyword evidence="2" id="KW-1185">Reference proteome</keyword>
<name>A0A4V5ZXE1_STECR</name>
<dbReference type="AlphaFoldDB" id="A0A4V5ZXE1"/>
<protein>
    <submittedName>
        <fullName evidence="1">Uncharacterized protein</fullName>
    </submittedName>
</protein>
<evidence type="ECO:0000313" key="1">
    <source>
        <dbReference type="EMBL" id="TKR59475.1"/>
    </source>
</evidence>
<sequence>MFTSIPRRTPDRKTLLKRGNELLRKYGSDLTQDLKDYIEDSAYFAKIHDKCGASNKILSFLPPEIVYDSLNQRETTYGDEERMEYVYVPRTDLKELDGTFGYFAKQPAKAVWVSYNQEVNVMHTNYSNVDLTGLHQIQGLAIIDVRLSFNRTPESIRPLQLALKGWYQHLFLLVKESFIEVVEELFMNTPEYIPCERVRFENINDKTPSVIKYMRRFLTQNRADTQIGLWKKNASDLRVKVELEDCAFTGDLFKTAIETFKQDKIYHLKWDNEQDQIDEKTLISVINWLRQTSTHDDYECWFNYGSHEIVENAMEACGAENVFKRFSSDGGVESKYKLYATRRSQDYLITVLCDGEIMLSFEKVEDDFDGFGTFFDSFEIST</sequence>